<dbReference type="eggNOG" id="KOG3086">
    <property type="taxonomic scope" value="Eukaryota"/>
</dbReference>
<dbReference type="PANTHER" id="PTHR11060:SF0">
    <property type="entry name" value="PROTEIN MEMO1"/>
    <property type="match status" value="1"/>
</dbReference>
<dbReference type="STRING" id="1071381.G8BNR8"/>
<dbReference type="Pfam" id="PF01875">
    <property type="entry name" value="Memo"/>
    <property type="match status" value="1"/>
</dbReference>
<reference evidence="2 3" key="1">
    <citation type="journal article" date="2011" name="Proc. Natl. Acad. Sci. U.S.A.">
        <title>Evolutionary erosion of yeast sex chromosomes by mating-type switching accidents.</title>
        <authorList>
            <person name="Gordon J.L."/>
            <person name="Armisen D."/>
            <person name="Proux-Wera E."/>
            <person name="Oheigeartaigh S.S."/>
            <person name="Byrne K.P."/>
            <person name="Wolfe K.H."/>
        </authorList>
    </citation>
    <scope>NUCLEOTIDE SEQUENCE [LARGE SCALE GENOMIC DNA]</scope>
    <source>
        <strain evidence="3">ATCC 24235 / CBS 4417 / NBRC 1672 / NRRL Y-8282 / UCD 70-5</strain>
    </source>
</reference>
<dbReference type="EMBL" id="HE612856">
    <property type="protein sequence ID" value="CCE61546.1"/>
    <property type="molecule type" value="Genomic_DNA"/>
</dbReference>
<dbReference type="Gene3D" id="3.40.830.10">
    <property type="entry name" value="LigB-like"/>
    <property type="match status" value="1"/>
</dbReference>
<dbReference type="RefSeq" id="XP_003683980.1">
    <property type="nucleotide sequence ID" value="XM_003683932.1"/>
</dbReference>
<dbReference type="KEGG" id="tpf:TPHA_0A04710"/>
<dbReference type="AlphaFoldDB" id="G8BNR8"/>
<dbReference type="GeneID" id="11532617"/>
<dbReference type="HAMAP" id="MF_00055">
    <property type="entry name" value="MEMO1"/>
    <property type="match status" value="1"/>
</dbReference>
<protein>
    <recommendedName>
        <fullName evidence="4">MEMO1 family protein</fullName>
    </recommendedName>
</protein>
<dbReference type="PANTHER" id="PTHR11060">
    <property type="entry name" value="PROTEIN MEMO1"/>
    <property type="match status" value="1"/>
</dbReference>
<dbReference type="OMA" id="MHLPYIH"/>
<evidence type="ECO:0000313" key="2">
    <source>
        <dbReference type="EMBL" id="CCE61546.1"/>
    </source>
</evidence>
<dbReference type="GO" id="GO:0005737">
    <property type="term" value="C:cytoplasm"/>
    <property type="evidence" value="ECO:0007669"/>
    <property type="project" value="EnsemblFungi"/>
</dbReference>
<proteinExistence type="inferred from homology"/>
<sequence>MSRPATHSGSWYSDDLRRLDAELSRHLVDASKNVNMVKGSRLIISPHAGYKYCGSTMAYSYASLDLNSNVKRIIIMGPSHHIYFKNQIYVSGFSEVQTPLGNLHVDKDFIEDKLMGNSIEKGLFAYMDEETDLSEHSLEMQFPMVVKTLQFRNIDVDKVKVVPMIVSHNSEAVDTKLANVLKNEFMNPETIFIVSSDFCHWGRRFQYTGYVGNSEELKDSLEEQTEIEMLTSRSKSLHREVKIWESIMIIDKFGMKLLSDSDNSDKYKNWKNYIEISGNTVCGTNPIKVILKTIELIANEVVSSGSDSSKIDFYWPSYSQSSKVTSVNESSVSYASGYAII</sequence>
<evidence type="ECO:0000313" key="3">
    <source>
        <dbReference type="Proteomes" id="UP000005666"/>
    </source>
</evidence>
<evidence type="ECO:0008006" key="4">
    <source>
        <dbReference type="Google" id="ProtNLM"/>
    </source>
</evidence>
<dbReference type="Proteomes" id="UP000005666">
    <property type="component" value="Chromosome 1"/>
</dbReference>
<dbReference type="CDD" id="cd07361">
    <property type="entry name" value="MEMO_like"/>
    <property type="match status" value="1"/>
</dbReference>
<dbReference type="GO" id="GO:0005634">
    <property type="term" value="C:nucleus"/>
    <property type="evidence" value="ECO:0007669"/>
    <property type="project" value="EnsemblFungi"/>
</dbReference>
<dbReference type="NCBIfam" id="TIGR04336">
    <property type="entry name" value="AmmeMemoSam_B"/>
    <property type="match status" value="1"/>
</dbReference>
<dbReference type="OrthoDB" id="417112at2759"/>
<dbReference type="HOGENOM" id="CLU_038085_0_1_1"/>
<accession>G8BNR8</accession>
<dbReference type="InterPro" id="IPR002737">
    <property type="entry name" value="MEMO1_fam"/>
</dbReference>
<keyword evidence="3" id="KW-1185">Reference proteome</keyword>
<name>G8BNR8_TETPH</name>
<evidence type="ECO:0000256" key="1">
    <source>
        <dbReference type="ARBA" id="ARBA00006315"/>
    </source>
</evidence>
<gene>
    <name evidence="2" type="primary">TPHA0A04710</name>
    <name evidence="2" type="ordered locus">TPHA_0A04710</name>
</gene>
<organism evidence="2 3">
    <name type="scientific">Tetrapisispora phaffii (strain ATCC 24235 / CBS 4417 / NBRC 1672 / NRRL Y-8282 / UCD 70-5)</name>
    <name type="common">Yeast</name>
    <name type="synonym">Fabospora phaffii</name>
    <dbReference type="NCBI Taxonomy" id="1071381"/>
    <lineage>
        <taxon>Eukaryota</taxon>
        <taxon>Fungi</taxon>
        <taxon>Dikarya</taxon>
        <taxon>Ascomycota</taxon>
        <taxon>Saccharomycotina</taxon>
        <taxon>Saccharomycetes</taxon>
        <taxon>Saccharomycetales</taxon>
        <taxon>Saccharomycetaceae</taxon>
        <taxon>Tetrapisispora</taxon>
    </lineage>
</organism>
<comment type="similarity">
    <text evidence="1">Belongs to the MEMO1 family.</text>
</comment>